<proteinExistence type="predicted"/>
<dbReference type="AlphaFoldDB" id="A0A1H5RTH3"/>
<dbReference type="EMBL" id="CP018839">
    <property type="protein sequence ID" value="APR05145.1"/>
    <property type="molecule type" value="Genomic_DNA"/>
</dbReference>
<accession>A0A1H5RTH3</accession>
<dbReference type="KEGG" id="tcl:Tchl_2305"/>
<dbReference type="PROSITE" id="PS00409">
    <property type="entry name" value="PROKAR_NTER_METHYL"/>
    <property type="match status" value="1"/>
</dbReference>
<evidence type="ECO:0000313" key="1">
    <source>
        <dbReference type="EMBL" id="APR05145.1"/>
    </source>
</evidence>
<dbReference type="Proteomes" id="UP000185739">
    <property type="component" value="Chromosome"/>
</dbReference>
<dbReference type="InterPro" id="IPR045584">
    <property type="entry name" value="Pilin-like"/>
</dbReference>
<dbReference type="NCBIfam" id="TIGR02532">
    <property type="entry name" value="IV_pilin_GFxxxE"/>
    <property type="match status" value="1"/>
</dbReference>
<dbReference type="Pfam" id="PF07963">
    <property type="entry name" value="N_methyl"/>
    <property type="match status" value="1"/>
</dbReference>
<keyword evidence="2" id="KW-1185">Reference proteome</keyword>
<sequence>MIPRPPGHRPAPARATHTGFTLIEVVVTVAIVALLASVAVPVGEVVVQRTREQDLRAALRQLREGIDAYKQAVDDGRIPRAPDQSGYPPTLETLAEGVEDVKTPDKRKIYFLRRIPRDPMAADPELEPAATWGLRSYRSSADDPQEGEDVFDVYSRSPGIGLNGVPYREW</sequence>
<dbReference type="Gene3D" id="3.30.700.10">
    <property type="entry name" value="Glycoprotein, Type 4 Pilin"/>
    <property type="match status" value="1"/>
</dbReference>
<dbReference type="STRING" id="96773.Tchl_2305"/>
<evidence type="ECO:0000313" key="2">
    <source>
        <dbReference type="Proteomes" id="UP000185739"/>
    </source>
</evidence>
<dbReference type="RefSeq" id="WP_075148550.1">
    <property type="nucleotide sequence ID" value="NZ_CP018839.1"/>
</dbReference>
<dbReference type="InterPro" id="IPR012902">
    <property type="entry name" value="N_methyl_site"/>
</dbReference>
<dbReference type="OrthoDB" id="9790526at2"/>
<reference evidence="1 2" key="1">
    <citation type="submission" date="2016-12" db="EMBL/GenBank/DDBJ databases">
        <title>Complete genome sequence of Thauera chlorobenzoica, a Betaproteobacterium degrading haloaromatics anaerobically to CO2 and halides.</title>
        <authorList>
            <person name="Goris T."/>
            <person name="Mergelsberg M."/>
            <person name="Boll M."/>
        </authorList>
    </citation>
    <scope>NUCLEOTIDE SEQUENCE [LARGE SCALE GENOMIC DNA]</scope>
    <source>
        <strain evidence="1 2">3CB1</strain>
    </source>
</reference>
<organism evidence="1 2">
    <name type="scientific">Thauera chlorobenzoica</name>
    <dbReference type="NCBI Taxonomy" id="96773"/>
    <lineage>
        <taxon>Bacteria</taxon>
        <taxon>Pseudomonadati</taxon>
        <taxon>Pseudomonadota</taxon>
        <taxon>Betaproteobacteria</taxon>
        <taxon>Rhodocyclales</taxon>
        <taxon>Zoogloeaceae</taxon>
        <taxon>Thauera</taxon>
    </lineage>
</organism>
<gene>
    <name evidence="1" type="ORF">Tchl_2305</name>
</gene>
<name>A0A1H5RTH3_9RHOO</name>
<protein>
    <submittedName>
        <fullName evidence="1">Type II secretion system, GspG-like protein</fullName>
    </submittedName>
</protein>
<dbReference type="SUPFAM" id="SSF54523">
    <property type="entry name" value="Pili subunits"/>
    <property type="match status" value="1"/>
</dbReference>